<protein>
    <recommendedName>
        <fullName evidence="3">Lipoprotein</fullName>
    </recommendedName>
</protein>
<accession>A0ABP9N535</accession>
<sequence length="139" mass="15472">MRKLLLIIFVSLGLIGCSTTPPSQNEIKNVPMDRVFSYQNNDSSNIIVVRDKGIVGSACFINFFINGKESAKLETKERASFYVPSGEIILGASLEGRGLCSFNAPRRERSFILKVGDVRYFRLSIDPNGNTDIMPTTLY</sequence>
<keyword evidence="2" id="KW-1185">Reference proteome</keyword>
<dbReference type="EMBL" id="BAABHY010000001">
    <property type="protein sequence ID" value="GAA5108162.1"/>
    <property type="molecule type" value="Genomic_DNA"/>
</dbReference>
<name>A0ABP9N535_9GAMM</name>
<dbReference type="RefSeq" id="WP_345489463.1">
    <property type="nucleotide sequence ID" value="NZ_BAABHY010000001.1"/>
</dbReference>
<dbReference type="Proteomes" id="UP001500171">
    <property type="component" value="Unassembled WGS sequence"/>
</dbReference>
<evidence type="ECO:0000313" key="1">
    <source>
        <dbReference type="EMBL" id="GAA5108162.1"/>
    </source>
</evidence>
<proteinExistence type="predicted"/>
<organism evidence="1 2">
    <name type="scientific">Orbus sasakiae</name>
    <dbReference type="NCBI Taxonomy" id="1078475"/>
    <lineage>
        <taxon>Bacteria</taxon>
        <taxon>Pseudomonadati</taxon>
        <taxon>Pseudomonadota</taxon>
        <taxon>Gammaproteobacteria</taxon>
        <taxon>Orbales</taxon>
        <taxon>Orbaceae</taxon>
        <taxon>Orbus</taxon>
    </lineage>
</organism>
<comment type="caution">
    <text evidence="1">The sequence shown here is derived from an EMBL/GenBank/DDBJ whole genome shotgun (WGS) entry which is preliminary data.</text>
</comment>
<evidence type="ECO:0000313" key="2">
    <source>
        <dbReference type="Proteomes" id="UP001500171"/>
    </source>
</evidence>
<reference evidence="2" key="1">
    <citation type="journal article" date="2019" name="Int. J. Syst. Evol. Microbiol.">
        <title>The Global Catalogue of Microorganisms (GCM) 10K type strain sequencing project: providing services to taxonomists for standard genome sequencing and annotation.</title>
        <authorList>
            <consortium name="The Broad Institute Genomics Platform"/>
            <consortium name="The Broad Institute Genome Sequencing Center for Infectious Disease"/>
            <person name="Wu L."/>
            <person name="Ma J."/>
        </authorList>
    </citation>
    <scope>NUCLEOTIDE SEQUENCE [LARGE SCALE GENOMIC DNA]</scope>
    <source>
        <strain evidence="2">JCM 18050</strain>
    </source>
</reference>
<dbReference type="PROSITE" id="PS51257">
    <property type="entry name" value="PROKAR_LIPOPROTEIN"/>
    <property type="match status" value="1"/>
</dbReference>
<gene>
    <name evidence="1" type="ORF">GCM10023211_10090</name>
</gene>
<evidence type="ECO:0008006" key="3">
    <source>
        <dbReference type="Google" id="ProtNLM"/>
    </source>
</evidence>